<dbReference type="EC" id="2.1.1.170" evidence="6"/>
<comment type="catalytic activity">
    <reaction evidence="6">
        <text>guanosine(527) in 16S rRNA + S-adenosyl-L-methionine = N(7)-methylguanosine(527) in 16S rRNA + S-adenosyl-L-homocysteine</text>
        <dbReference type="Rhea" id="RHEA:42732"/>
        <dbReference type="Rhea" id="RHEA-COMP:10209"/>
        <dbReference type="Rhea" id="RHEA-COMP:10210"/>
        <dbReference type="ChEBI" id="CHEBI:57856"/>
        <dbReference type="ChEBI" id="CHEBI:59789"/>
        <dbReference type="ChEBI" id="CHEBI:74269"/>
        <dbReference type="ChEBI" id="CHEBI:74480"/>
        <dbReference type="EC" id="2.1.1.170"/>
    </reaction>
</comment>
<evidence type="ECO:0000313" key="8">
    <source>
        <dbReference type="Proteomes" id="UP000015523"/>
    </source>
</evidence>
<dbReference type="eggNOG" id="COG0357">
    <property type="taxonomic scope" value="Bacteria"/>
</dbReference>
<dbReference type="Gene3D" id="3.40.50.150">
    <property type="entry name" value="Vaccinia Virus protein VP39"/>
    <property type="match status" value="1"/>
</dbReference>
<evidence type="ECO:0000256" key="5">
    <source>
        <dbReference type="ARBA" id="ARBA00022691"/>
    </source>
</evidence>
<keyword evidence="2 6" id="KW-0698">rRNA processing</keyword>
<dbReference type="AlphaFoldDB" id="T0IQD3"/>
<dbReference type="RefSeq" id="WP_021319106.1">
    <property type="nucleotide sequence ID" value="NZ_AUWY01000112.1"/>
</dbReference>
<keyword evidence="4 6" id="KW-0808">Transferase</keyword>
<comment type="function">
    <text evidence="6">Specifically methylates the N7 position of guanine in position 527 of 16S rRNA.</text>
</comment>
<evidence type="ECO:0000313" key="7">
    <source>
        <dbReference type="EMBL" id="EQB31060.1"/>
    </source>
</evidence>
<accession>T0IQD3</accession>
<keyword evidence="1 6" id="KW-0963">Cytoplasm</keyword>
<dbReference type="GO" id="GO:0005829">
    <property type="term" value="C:cytosol"/>
    <property type="evidence" value="ECO:0007669"/>
    <property type="project" value="TreeGrafter"/>
</dbReference>
<dbReference type="NCBIfam" id="TIGR00138">
    <property type="entry name" value="rsmG_gidB"/>
    <property type="match status" value="1"/>
</dbReference>
<feature type="binding site" evidence="6">
    <location>
        <position position="76"/>
    </location>
    <ligand>
        <name>S-adenosyl-L-methionine</name>
        <dbReference type="ChEBI" id="CHEBI:59789"/>
    </ligand>
</feature>
<reference evidence="7 8" key="1">
    <citation type="journal article" date="2013" name="Genome Announc.">
        <title>Draft Genome Sequence of Sphingobium ummariense Strain RL-3, a Hexachlorocyclohexane-Degrading Bacterium.</title>
        <authorList>
            <person name="Kohli P."/>
            <person name="Dua A."/>
            <person name="Sangwan N."/>
            <person name="Oldach P."/>
            <person name="Khurana J.P."/>
            <person name="Lal R."/>
        </authorList>
    </citation>
    <scope>NUCLEOTIDE SEQUENCE [LARGE SCALE GENOMIC DNA]</scope>
    <source>
        <strain evidence="7 8">RL-3</strain>
    </source>
</reference>
<dbReference type="Proteomes" id="UP000015523">
    <property type="component" value="Unassembled WGS sequence"/>
</dbReference>
<evidence type="ECO:0000256" key="6">
    <source>
        <dbReference type="HAMAP-Rule" id="MF_00074"/>
    </source>
</evidence>
<protein>
    <recommendedName>
        <fullName evidence="6">Ribosomal RNA small subunit methyltransferase G</fullName>
        <ecNumber evidence="6">2.1.1.170</ecNumber>
    </recommendedName>
    <alternativeName>
        <fullName evidence="6">16S rRNA 7-methylguanosine methyltransferase</fullName>
        <shortName evidence="6">16S rRNA m7G methyltransferase</shortName>
    </alternativeName>
</protein>
<dbReference type="InterPro" id="IPR029063">
    <property type="entry name" value="SAM-dependent_MTases_sf"/>
</dbReference>
<dbReference type="SUPFAM" id="SSF53335">
    <property type="entry name" value="S-adenosyl-L-methionine-dependent methyltransferases"/>
    <property type="match status" value="1"/>
</dbReference>
<comment type="caution">
    <text evidence="6">Lacks conserved residue(s) required for the propagation of feature annotation.</text>
</comment>
<keyword evidence="5 6" id="KW-0949">S-adenosyl-L-methionine</keyword>
<feature type="binding site" evidence="6">
    <location>
        <begin position="126"/>
        <end position="127"/>
    </location>
    <ligand>
        <name>S-adenosyl-L-methionine</name>
        <dbReference type="ChEBI" id="CHEBI:59789"/>
    </ligand>
</feature>
<gene>
    <name evidence="6" type="primary">rsmG</name>
    <name evidence="7" type="ORF">M529_17235</name>
</gene>
<evidence type="ECO:0000256" key="4">
    <source>
        <dbReference type="ARBA" id="ARBA00022679"/>
    </source>
</evidence>
<feature type="binding site" evidence="6">
    <location>
        <position position="81"/>
    </location>
    <ligand>
        <name>S-adenosyl-L-methionine</name>
        <dbReference type="ChEBI" id="CHEBI:59789"/>
    </ligand>
</feature>
<dbReference type="PATRIC" id="fig|1346791.3.peg.3326"/>
<dbReference type="STRING" id="1346791.M529_17235"/>
<proteinExistence type="inferred from homology"/>
<evidence type="ECO:0000256" key="1">
    <source>
        <dbReference type="ARBA" id="ARBA00022490"/>
    </source>
</evidence>
<dbReference type="PANTHER" id="PTHR31760">
    <property type="entry name" value="S-ADENOSYL-L-METHIONINE-DEPENDENT METHYLTRANSFERASES SUPERFAMILY PROTEIN"/>
    <property type="match status" value="1"/>
</dbReference>
<organism evidence="7 8">
    <name type="scientific">Sphingobium ummariense RL-3</name>
    <dbReference type="NCBI Taxonomy" id="1346791"/>
    <lineage>
        <taxon>Bacteria</taxon>
        <taxon>Pseudomonadati</taxon>
        <taxon>Pseudomonadota</taxon>
        <taxon>Alphaproteobacteria</taxon>
        <taxon>Sphingomonadales</taxon>
        <taxon>Sphingomonadaceae</taxon>
        <taxon>Sphingobium</taxon>
    </lineage>
</organism>
<dbReference type="PANTHER" id="PTHR31760:SF0">
    <property type="entry name" value="S-ADENOSYL-L-METHIONINE-DEPENDENT METHYLTRANSFERASES SUPERFAMILY PROTEIN"/>
    <property type="match status" value="1"/>
</dbReference>
<dbReference type="InterPro" id="IPR003682">
    <property type="entry name" value="rRNA_ssu_MeTfrase_G"/>
</dbReference>
<evidence type="ECO:0000256" key="2">
    <source>
        <dbReference type="ARBA" id="ARBA00022552"/>
    </source>
</evidence>
<dbReference type="GO" id="GO:0070043">
    <property type="term" value="F:rRNA (guanine-N7-)-methyltransferase activity"/>
    <property type="evidence" value="ECO:0007669"/>
    <property type="project" value="UniProtKB-UniRule"/>
</dbReference>
<sequence>MTEDEARAWLRAQFSVPRETWDRLERYVALLLHAAEEQNLIAESTKAHIWARHIVDSAQLLLLAEEAGEGGWVDLGSGAGLPGMVIACLGERSVLMVESRRKRIGFLEEVIGELDLRNASVFGGRVEVVPPQAAAVISARAYAPLPRLLESAVHIGDKNTLWVLPKGRNAEIELETARPAWQGAFHVERSVTDVESAIIVARGVEPVTRRARA</sequence>
<dbReference type="EMBL" id="AUWY01000112">
    <property type="protein sequence ID" value="EQB31060.1"/>
    <property type="molecule type" value="Genomic_DNA"/>
</dbReference>
<dbReference type="OrthoDB" id="9808773at2"/>
<keyword evidence="3 6" id="KW-0489">Methyltransferase</keyword>
<comment type="subcellular location">
    <subcellularLocation>
        <location evidence="6">Cytoplasm</location>
    </subcellularLocation>
</comment>
<keyword evidence="8" id="KW-1185">Reference proteome</keyword>
<dbReference type="HAMAP" id="MF_00074">
    <property type="entry name" value="16SrRNA_methyltr_G"/>
    <property type="match status" value="1"/>
</dbReference>
<evidence type="ECO:0000256" key="3">
    <source>
        <dbReference type="ARBA" id="ARBA00022603"/>
    </source>
</evidence>
<name>T0IQD3_9SPHN</name>
<comment type="similarity">
    <text evidence="6">Belongs to the methyltransferase superfamily. RNA methyltransferase RsmG family.</text>
</comment>
<comment type="caution">
    <text evidence="7">The sequence shown here is derived from an EMBL/GenBank/DDBJ whole genome shotgun (WGS) entry which is preliminary data.</text>
</comment>
<dbReference type="Pfam" id="PF02527">
    <property type="entry name" value="GidB"/>
    <property type="match status" value="1"/>
</dbReference>
<feature type="binding site" evidence="6">
    <location>
        <position position="140"/>
    </location>
    <ligand>
        <name>S-adenosyl-L-methionine</name>
        <dbReference type="ChEBI" id="CHEBI:59789"/>
    </ligand>
</feature>